<feature type="transmembrane region" description="Helical" evidence="7">
    <location>
        <begin position="27"/>
        <end position="48"/>
    </location>
</feature>
<feature type="transmembrane region" description="Helical" evidence="7">
    <location>
        <begin position="173"/>
        <end position="192"/>
    </location>
</feature>
<sequence length="193" mass="20324">MSDAALPGETDEGAWPLFRGLQGHPMMWVLIVSEFAVFAAMLCAFAIARRLNPDVFAAGQAQLHAGLGALNTAVLATSGWCAARASLAAASGRSGVAHSWLFAAVVVGLCFLVVKGVEYAGLVGAGHGLEGDLFFTLYFLLTGFHALHVVLGIVILAVVAWAADREAIETGVAFWHAVDLIWIVMFPVVYLLG</sequence>
<dbReference type="InterPro" id="IPR035973">
    <property type="entry name" value="Cyt_c_oxidase_su3-like_sf"/>
</dbReference>
<keyword evidence="10" id="KW-1185">Reference proteome</keyword>
<name>A0ABT1L7N6_9HYPH</name>
<keyword evidence="3 6" id="KW-0812">Transmembrane</keyword>
<evidence type="ECO:0000256" key="7">
    <source>
        <dbReference type="SAM" id="Phobius"/>
    </source>
</evidence>
<dbReference type="PROSITE" id="PS50253">
    <property type="entry name" value="COX3"/>
    <property type="match status" value="1"/>
</dbReference>
<evidence type="ECO:0000256" key="4">
    <source>
        <dbReference type="ARBA" id="ARBA00022989"/>
    </source>
</evidence>
<dbReference type="InterPro" id="IPR013833">
    <property type="entry name" value="Cyt_c_oxidase_su3_a-hlx"/>
</dbReference>
<dbReference type="RefSeq" id="WP_254738547.1">
    <property type="nucleotide sequence ID" value="NZ_JANCLU010000002.1"/>
</dbReference>
<evidence type="ECO:0000313" key="10">
    <source>
        <dbReference type="Proteomes" id="UP001205890"/>
    </source>
</evidence>
<dbReference type="PANTHER" id="PTHR11403:SF6">
    <property type="entry name" value="NITRIC OXIDE REDUCTASE SUBUNIT E"/>
    <property type="match status" value="1"/>
</dbReference>
<evidence type="ECO:0000256" key="5">
    <source>
        <dbReference type="ARBA" id="ARBA00023136"/>
    </source>
</evidence>
<dbReference type="InterPro" id="IPR000298">
    <property type="entry name" value="Cyt_c_oxidase-like_su3"/>
</dbReference>
<accession>A0ABT1L7N6</accession>
<comment type="caution">
    <text evidence="9">The sequence shown here is derived from an EMBL/GenBank/DDBJ whole genome shotgun (WGS) entry which is preliminary data.</text>
</comment>
<proteinExistence type="inferred from homology"/>
<dbReference type="Pfam" id="PF00510">
    <property type="entry name" value="COX3"/>
    <property type="match status" value="1"/>
</dbReference>
<evidence type="ECO:0000256" key="6">
    <source>
        <dbReference type="RuleBase" id="RU003376"/>
    </source>
</evidence>
<feature type="transmembrane region" description="Helical" evidence="7">
    <location>
        <begin position="95"/>
        <end position="114"/>
    </location>
</feature>
<keyword evidence="4 7" id="KW-1133">Transmembrane helix</keyword>
<dbReference type="Gene3D" id="1.20.120.80">
    <property type="entry name" value="Cytochrome c oxidase, subunit III, four-helix bundle"/>
    <property type="match status" value="1"/>
</dbReference>
<dbReference type="SUPFAM" id="SSF81452">
    <property type="entry name" value="Cytochrome c oxidase subunit III-like"/>
    <property type="match status" value="1"/>
</dbReference>
<feature type="domain" description="Heme-copper oxidase subunit III family profile" evidence="8">
    <location>
        <begin position="27"/>
        <end position="193"/>
    </location>
</feature>
<keyword evidence="5 7" id="KW-0472">Membrane</keyword>
<gene>
    <name evidence="9" type="ORF">NK718_03150</name>
</gene>
<comment type="subcellular location">
    <subcellularLocation>
        <location evidence="6">Cell membrane</location>
        <topology evidence="6">Multi-pass membrane protein</topology>
    </subcellularLocation>
    <subcellularLocation>
        <location evidence="1">Membrane</location>
        <topology evidence="1">Multi-pass membrane protein</topology>
    </subcellularLocation>
</comment>
<evidence type="ECO:0000259" key="8">
    <source>
        <dbReference type="PROSITE" id="PS50253"/>
    </source>
</evidence>
<evidence type="ECO:0000256" key="2">
    <source>
        <dbReference type="ARBA" id="ARBA00010581"/>
    </source>
</evidence>
<dbReference type="EMBL" id="JANCLU010000002">
    <property type="protein sequence ID" value="MCP8937501.1"/>
    <property type="molecule type" value="Genomic_DNA"/>
</dbReference>
<reference evidence="9 10" key="1">
    <citation type="submission" date="2022-07" db="EMBL/GenBank/DDBJ databases">
        <authorList>
            <person name="Li W.-J."/>
            <person name="Deng Q.-Q."/>
        </authorList>
    </citation>
    <scope>NUCLEOTIDE SEQUENCE [LARGE SCALE GENOMIC DNA]</scope>
    <source>
        <strain evidence="9 10">SYSU M60028</strain>
    </source>
</reference>
<evidence type="ECO:0000313" key="9">
    <source>
        <dbReference type="EMBL" id="MCP8937501.1"/>
    </source>
</evidence>
<protein>
    <submittedName>
        <fullName evidence="9">Cytochrome c oxidase subunit 3</fullName>
    </submittedName>
</protein>
<comment type="similarity">
    <text evidence="2 6">Belongs to the cytochrome c oxidase subunit 3 family.</text>
</comment>
<dbReference type="InterPro" id="IPR024791">
    <property type="entry name" value="Cyt_c/ubiquinol_Oxase_su3"/>
</dbReference>
<evidence type="ECO:0000256" key="3">
    <source>
        <dbReference type="ARBA" id="ARBA00022692"/>
    </source>
</evidence>
<dbReference type="Proteomes" id="UP001205890">
    <property type="component" value="Unassembled WGS sequence"/>
</dbReference>
<dbReference type="PANTHER" id="PTHR11403">
    <property type="entry name" value="CYTOCHROME C OXIDASE SUBUNIT III"/>
    <property type="match status" value="1"/>
</dbReference>
<evidence type="ECO:0000256" key="1">
    <source>
        <dbReference type="ARBA" id="ARBA00004141"/>
    </source>
</evidence>
<organism evidence="9 10">
    <name type="scientific">Alsobacter ponti</name>
    <dbReference type="NCBI Taxonomy" id="2962936"/>
    <lineage>
        <taxon>Bacteria</taxon>
        <taxon>Pseudomonadati</taxon>
        <taxon>Pseudomonadota</taxon>
        <taxon>Alphaproteobacteria</taxon>
        <taxon>Hyphomicrobiales</taxon>
        <taxon>Alsobacteraceae</taxon>
        <taxon>Alsobacter</taxon>
    </lineage>
</organism>
<feature type="transmembrane region" description="Helical" evidence="7">
    <location>
        <begin position="134"/>
        <end position="161"/>
    </location>
</feature>